<keyword evidence="5" id="KW-0804">Transcription</keyword>
<dbReference type="OrthoDB" id="6271971at2"/>
<proteinExistence type="predicted"/>
<gene>
    <name evidence="8" type="ordered locus">Spea_1252</name>
</gene>
<evidence type="ECO:0000256" key="3">
    <source>
        <dbReference type="ARBA" id="ARBA00023015"/>
    </source>
</evidence>
<evidence type="ECO:0000256" key="7">
    <source>
        <dbReference type="SAM" id="Coils"/>
    </source>
</evidence>
<protein>
    <recommendedName>
        <fullName evidence="6">Protein CopB</fullName>
    </recommendedName>
</protein>
<keyword evidence="2" id="KW-0615">Plasmid copy control</keyword>
<keyword evidence="4" id="KW-0238">DNA-binding</keyword>
<dbReference type="AlphaFoldDB" id="A8H1Z2"/>
<dbReference type="InterPro" id="IPR019661">
    <property type="entry name" value="RepA2"/>
</dbReference>
<dbReference type="RefSeq" id="WP_012154505.1">
    <property type="nucleotide sequence ID" value="NC_009901.1"/>
</dbReference>
<dbReference type="Pfam" id="PF10723">
    <property type="entry name" value="RepB-RCR_reg"/>
    <property type="match status" value="1"/>
</dbReference>
<keyword evidence="7" id="KW-0175">Coiled coil</keyword>
<reference evidence="8 9" key="1">
    <citation type="submission" date="2007-10" db="EMBL/GenBank/DDBJ databases">
        <title>Complete sequence of Shewanella pealeana ATCC 700345.</title>
        <authorList>
            <consortium name="US DOE Joint Genome Institute"/>
            <person name="Copeland A."/>
            <person name="Lucas S."/>
            <person name="Lapidus A."/>
            <person name="Barry K."/>
            <person name="Glavina del Rio T."/>
            <person name="Dalin E."/>
            <person name="Tice H."/>
            <person name="Pitluck S."/>
            <person name="Chertkov O."/>
            <person name="Brettin T."/>
            <person name="Bruce D."/>
            <person name="Detter J.C."/>
            <person name="Han C."/>
            <person name="Schmutz J."/>
            <person name="Larimer F."/>
            <person name="Land M."/>
            <person name="Hauser L."/>
            <person name="Kyrpides N."/>
            <person name="Kim E."/>
            <person name="Zhao J.-S.Z."/>
            <person name="Manno D."/>
            <person name="Hawari J."/>
            <person name="Richardson P."/>
        </authorList>
    </citation>
    <scope>NUCLEOTIDE SEQUENCE [LARGE SCALE GENOMIC DNA]</scope>
    <source>
        <strain evidence="9">ATCC 700345 / ANG-SQ1</strain>
    </source>
</reference>
<evidence type="ECO:0000256" key="2">
    <source>
        <dbReference type="ARBA" id="ARBA00022689"/>
    </source>
</evidence>
<dbReference type="KEGG" id="spl:Spea_1252"/>
<keyword evidence="3" id="KW-0805">Transcription regulation</keyword>
<keyword evidence="9" id="KW-1185">Reference proteome</keyword>
<evidence type="ECO:0000256" key="1">
    <source>
        <dbReference type="ARBA" id="ARBA00022491"/>
    </source>
</evidence>
<dbReference type="GO" id="GO:0003677">
    <property type="term" value="F:DNA binding"/>
    <property type="evidence" value="ECO:0007669"/>
    <property type="project" value="UniProtKB-KW"/>
</dbReference>
<dbReference type="GO" id="GO:0006276">
    <property type="term" value="P:plasmid maintenance"/>
    <property type="evidence" value="ECO:0007669"/>
    <property type="project" value="UniProtKB-KW"/>
</dbReference>
<accession>A8H1Z2</accession>
<sequence>MESTFLTRAEFYKLFDFLRSETPAELAWLRGYISKKALITLDANLTIYQIKEQLFLQYQTSNSSVEATVFIKSFAGNMYKAHKARLYRKKLGAKKMLNVAITPKHMQNLEYICKSQGMQKNKVIEMMIEGSLQHLINGEQNLKSEKQQNELILKQTRDSKKLEATMSNSKIKQEELYRLKENIGKQESTIEELKENISNLFETLRASQHGKTLISGYDYDNATIIYYNSIQK</sequence>
<dbReference type="EMBL" id="CP000851">
    <property type="protein sequence ID" value="ABV86579.1"/>
    <property type="molecule type" value="Genomic_DNA"/>
</dbReference>
<keyword evidence="1" id="KW-0678">Repressor</keyword>
<feature type="coiled-coil region" evidence="7">
    <location>
        <begin position="176"/>
        <end position="203"/>
    </location>
</feature>
<evidence type="ECO:0000256" key="5">
    <source>
        <dbReference type="ARBA" id="ARBA00023163"/>
    </source>
</evidence>
<evidence type="ECO:0000313" key="9">
    <source>
        <dbReference type="Proteomes" id="UP000002608"/>
    </source>
</evidence>
<name>A8H1Z2_SHEPA</name>
<evidence type="ECO:0000256" key="6">
    <source>
        <dbReference type="ARBA" id="ARBA00031853"/>
    </source>
</evidence>
<evidence type="ECO:0000256" key="4">
    <source>
        <dbReference type="ARBA" id="ARBA00023125"/>
    </source>
</evidence>
<dbReference type="Proteomes" id="UP000002608">
    <property type="component" value="Chromosome"/>
</dbReference>
<organism evidence="8 9">
    <name type="scientific">Shewanella pealeana (strain ATCC 700345 / ANG-SQ1)</name>
    <dbReference type="NCBI Taxonomy" id="398579"/>
    <lineage>
        <taxon>Bacteria</taxon>
        <taxon>Pseudomonadati</taxon>
        <taxon>Pseudomonadota</taxon>
        <taxon>Gammaproteobacteria</taxon>
        <taxon>Alteromonadales</taxon>
        <taxon>Shewanellaceae</taxon>
        <taxon>Shewanella</taxon>
    </lineage>
</organism>
<evidence type="ECO:0000313" key="8">
    <source>
        <dbReference type="EMBL" id="ABV86579.1"/>
    </source>
</evidence>
<dbReference type="HOGENOM" id="CLU_1214128_0_0_6"/>